<evidence type="ECO:0000313" key="4">
    <source>
        <dbReference type="Proteomes" id="UP001271890"/>
    </source>
</evidence>
<evidence type="ECO:0000259" key="1">
    <source>
        <dbReference type="Pfam" id="PF11195"/>
    </source>
</evidence>
<keyword evidence="4" id="KW-1185">Reference proteome</keyword>
<dbReference type="Pfam" id="PF25136">
    <property type="entry name" value="DUF7823"/>
    <property type="match status" value="1"/>
</dbReference>
<dbReference type="Proteomes" id="UP001271890">
    <property type="component" value="Unassembled WGS sequence"/>
</dbReference>
<dbReference type="EMBL" id="VCDN01000109">
    <property type="protein sequence ID" value="MDX7989248.1"/>
    <property type="molecule type" value="Genomic_DNA"/>
</dbReference>
<comment type="caution">
    <text evidence="3">The sequence shown here is derived from an EMBL/GenBank/DDBJ whole genome shotgun (WGS) entry which is preliminary data.</text>
</comment>
<sequence length="243" mass="27342">MSDVNKPVVFDKDCLLSPDQFKDSVAPIGSFPWAIIQVYLGKYLRRKDWSSPAQYIRLKPQTSTEQIYIEEHDKHGQWASWFPKQKDMVACDWEEVMAEGYTLSFDLKIGTTQYYNGGDPDGDKVQEWGYLATDTDVEGSLPPYGTLTNLQNTIGIGGILSFCLRELPIGTFFDMDMNVSTQIQPDLGSKNLKVVVNGLTYDLGSLPGSPVARILYTSDGAKKLGDLMKQNVDKTLHFCFNWK</sequence>
<feature type="domain" description="DUF7823" evidence="2">
    <location>
        <begin position="144"/>
        <end position="243"/>
    </location>
</feature>
<reference evidence="4" key="1">
    <citation type="journal article" date="2024" name="Toxins">
        <title>Genome Sequence Analysis of Native Xenorhabdus Strains Isolated from Entomopathogenic Nematodes in Argentina.</title>
        <authorList>
            <person name="Palma L."/>
            <person name="Frizzo L."/>
            <person name="Kaiser S."/>
            <person name="Berry C."/>
            <person name="Caballero P."/>
            <person name="Bode H.B."/>
            <person name="Del Valle E.E."/>
        </authorList>
    </citation>
    <scope>NUCLEOTIDE SEQUENCE [LARGE SCALE GENOMIC DNA]</scope>
    <source>
        <strain evidence="4">12</strain>
    </source>
</reference>
<dbReference type="InterPro" id="IPR056725">
    <property type="entry name" value="DUF7823"/>
</dbReference>
<proteinExistence type="predicted"/>
<evidence type="ECO:0000259" key="2">
    <source>
        <dbReference type="Pfam" id="PF25136"/>
    </source>
</evidence>
<dbReference type="InterPro" id="IPR021361">
    <property type="entry name" value="Tad2-like_dom"/>
</dbReference>
<evidence type="ECO:0000313" key="3">
    <source>
        <dbReference type="EMBL" id="MDX7989248.1"/>
    </source>
</evidence>
<protein>
    <submittedName>
        <fullName evidence="3">DUF2829 domain-containing protein</fullName>
    </submittedName>
</protein>
<organism evidence="3 4">
    <name type="scientific">Xenorhabdus santafensis</name>
    <dbReference type="NCBI Taxonomy" id="2582833"/>
    <lineage>
        <taxon>Bacteria</taxon>
        <taxon>Pseudomonadati</taxon>
        <taxon>Pseudomonadota</taxon>
        <taxon>Gammaproteobacteria</taxon>
        <taxon>Enterobacterales</taxon>
        <taxon>Morganellaceae</taxon>
        <taxon>Xenorhabdus</taxon>
    </lineage>
</organism>
<feature type="domain" description="Thoeris anti-defense 2-like" evidence="1">
    <location>
        <begin position="30"/>
        <end position="96"/>
    </location>
</feature>
<gene>
    <name evidence="3" type="ORF">FE392_18365</name>
</gene>
<accession>A0ABU4SEN1</accession>
<dbReference type="RefSeq" id="WP_319931619.1">
    <property type="nucleotide sequence ID" value="NZ_VCDN01000109.1"/>
</dbReference>
<name>A0ABU4SEN1_9GAMM</name>
<dbReference type="Pfam" id="PF11195">
    <property type="entry name" value="Tad2-like"/>
    <property type="match status" value="1"/>
</dbReference>